<evidence type="ECO:0000256" key="2">
    <source>
        <dbReference type="ARBA" id="ARBA00022679"/>
    </source>
</evidence>
<evidence type="ECO:0000256" key="6">
    <source>
        <dbReference type="SAM" id="MobiDB-lite"/>
    </source>
</evidence>
<dbReference type="InterPro" id="IPR000719">
    <property type="entry name" value="Prot_kinase_dom"/>
</dbReference>
<evidence type="ECO:0000256" key="1">
    <source>
        <dbReference type="ARBA" id="ARBA00022527"/>
    </source>
</evidence>
<dbReference type="SUPFAM" id="SSF56112">
    <property type="entry name" value="Protein kinase-like (PK-like)"/>
    <property type="match status" value="1"/>
</dbReference>
<gene>
    <name evidence="8" type="ORF">THAOC_09317</name>
</gene>
<keyword evidence="5" id="KW-0067">ATP-binding</keyword>
<feature type="compositionally biased region" description="Low complexity" evidence="6">
    <location>
        <begin position="73"/>
        <end position="87"/>
    </location>
</feature>
<keyword evidence="4" id="KW-0418">Kinase</keyword>
<dbReference type="GO" id="GO:0005524">
    <property type="term" value="F:ATP binding"/>
    <property type="evidence" value="ECO:0007669"/>
    <property type="project" value="UniProtKB-KW"/>
</dbReference>
<feature type="region of interest" description="Disordered" evidence="6">
    <location>
        <begin position="1"/>
        <end position="176"/>
    </location>
</feature>
<evidence type="ECO:0000256" key="3">
    <source>
        <dbReference type="ARBA" id="ARBA00022741"/>
    </source>
</evidence>
<keyword evidence="2" id="KW-0808">Transferase</keyword>
<evidence type="ECO:0000259" key="7">
    <source>
        <dbReference type="PROSITE" id="PS50011"/>
    </source>
</evidence>
<dbReference type="SMART" id="SM00220">
    <property type="entry name" value="S_TKc"/>
    <property type="match status" value="1"/>
</dbReference>
<evidence type="ECO:0000256" key="4">
    <source>
        <dbReference type="ARBA" id="ARBA00022777"/>
    </source>
</evidence>
<evidence type="ECO:0000313" key="8">
    <source>
        <dbReference type="EMBL" id="EJK69430.1"/>
    </source>
</evidence>
<dbReference type="EMBL" id="AGNL01010082">
    <property type="protein sequence ID" value="EJK69430.1"/>
    <property type="molecule type" value="Genomic_DNA"/>
</dbReference>
<keyword evidence="3" id="KW-0547">Nucleotide-binding</keyword>
<dbReference type="Proteomes" id="UP000266841">
    <property type="component" value="Unassembled WGS sequence"/>
</dbReference>
<dbReference type="AlphaFoldDB" id="K0SVG0"/>
<dbReference type="OrthoDB" id="3967at2759"/>
<feature type="domain" description="Protein kinase" evidence="7">
    <location>
        <begin position="61"/>
        <end position="329"/>
    </location>
</feature>
<sequence length="329" mass="35988">MFASDGDTPAPDLGGAGPASSAAATSAQECDDPDGYYKPTSGEVIGLRREGGGKRRRSRPGRGGRPRGGGELGLSRPGTHRQGGSSRRSSRAALKEMRILRMLCRRGPAQRRKRARRQQRDQGGGGDGNDNNEDDDEDDEEEDRKRQLENHHIVRLLDVDPDYSPAPSASGGGGGDPAAYYAVPPPTYRNHSCFLFEYIPYNLREVLGKFGSGVGINLAAVRSYARQLFVALVHLEKHRVVHADLKPDNILVSANFSTIKLADFGSAFFETDHDNDPTPYLVSRFYRPPEVILGLEYDRNVDLWSASVTLAELFTGSVLFPGQSNNDML</sequence>
<evidence type="ECO:0000256" key="5">
    <source>
        <dbReference type="ARBA" id="ARBA00022840"/>
    </source>
</evidence>
<keyword evidence="9" id="KW-1185">Reference proteome</keyword>
<dbReference type="InterPro" id="IPR050494">
    <property type="entry name" value="Ser_Thr_dual-spec_kinase"/>
</dbReference>
<feature type="compositionally biased region" description="Basic residues" evidence="6">
    <location>
        <begin position="54"/>
        <end position="65"/>
    </location>
</feature>
<feature type="compositionally biased region" description="Low complexity" evidence="6">
    <location>
        <begin position="1"/>
        <end position="27"/>
    </location>
</feature>
<keyword evidence="1" id="KW-0723">Serine/threonine-protein kinase</keyword>
<feature type="compositionally biased region" description="Basic residues" evidence="6">
    <location>
        <begin position="108"/>
        <end position="117"/>
    </location>
</feature>
<accession>K0SVG0</accession>
<dbReference type="InterPro" id="IPR008271">
    <property type="entry name" value="Ser/Thr_kinase_AS"/>
</dbReference>
<dbReference type="PANTHER" id="PTHR24058">
    <property type="entry name" value="DUAL SPECIFICITY PROTEIN KINASE"/>
    <property type="match status" value="1"/>
</dbReference>
<reference evidence="8 9" key="1">
    <citation type="journal article" date="2012" name="Genome Biol.">
        <title>Genome and low-iron response of an oceanic diatom adapted to chronic iron limitation.</title>
        <authorList>
            <person name="Lommer M."/>
            <person name="Specht M."/>
            <person name="Roy A.S."/>
            <person name="Kraemer L."/>
            <person name="Andreson R."/>
            <person name="Gutowska M.A."/>
            <person name="Wolf J."/>
            <person name="Bergner S.V."/>
            <person name="Schilhabel M.B."/>
            <person name="Klostermeier U.C."/>
            <person name="Beiko R.G."/>
            <person name="Rosenstiel P."/>
            <person name="Hippler M."/>
            <person name="Laroche J."/>
        </authorList>
    </citation>
    <scope>NUCLEOTIDE SEQUENCE [LARGE SCALE GENOMIC DNA]</scope>
    <source>
        <strain evidence="8 9">CCMP1005</strain>
    </source>
</reference>
<name>K0SVG0_THAOC</name>
<dbReference type="GO" id="GO:0004674">
    <property type="term" value="F:protein serine/threonine kinase activity"/>
    <property type="evidence" value="ECO:0007669"/>
    <property type="project" value="UniProtKB-KW"/>
</dbReference>
<dbReference type="PANTHER" id="PTHR24058:SF103">
    <property type="entry name" value="SERINE_THREONINE-PROTEIN KINASE PRP4 HOMOLOG"/>
    <property type="match status" value="1"/>
</dbReference>
<dbReference type="PROSITE" id="PS50011">
    <property type="entry name" value="PROTEIN_KINASE_DOM"/>
    <property type="match status" value="1"/>
</dbReference>
<proteinExistence type="predicted"/>
<protein>
    <recommendedName>
        <fullName evidence="7">Protein kinase domain-containing protein</fullName>
    </recommendedName>
</protein>
<dbReference type="InterPro" id="IPR011009">
    <property type="entry name" value="Kinase-like_dom_sf"/>
</dbReference>
<feature type="non-terminal residue" evidence="8">
    <location>
        <position position="329"/>
    </location>
</feature>
<organism evidence="8 9">
    <name type="scientific">Thalassiosira oceanica</name>
    <name type="common">Marine diatom</name>
    <dbReference type="NCBI Taxonomy" id="159749"/>
    <lineage>
        <taxon>Eukaryota</taxon>
        <taxon>Sar</taxon>
        <taxon>Stramenopiles</taxon>
        <taxon>Ochrophyta</taxon>
        <taxon>Bacillariophyta</taxon>
        <taxon>Coscinodiscophyceae</taxon>
        <taxon>Thalassiosirophycidae</taxon>
        <taxon>Thalassiosirales</taxon>
        <taxon>Thalassiosiraceae</taxon>
        <taxon>Thalassiosira</taxon>
    </lineage>
</organism>
<feature type="compositionally biased region" description="Acidic residues" evidence="6">
    <location>
        <begin position="130"/>
        <end position="142"/>
    </location>
</feature>
<dbReference type="Gene3D" id="1.10.510.10">
    <property type="entry name" value="Transferase(Phosphotransferase) domain 1"/>
    <property type="match status" value="1"/>
</dbReference>
<dbReference type="eggNOG" id="KOG0670">
    <property type="taxonomic scope" value="Eukaryota"/>
</dbReference>
<dbReference type="Pfam" id="PF00069">
    <property type="entry name" value="Pkinase"/>
    <property type="match status" value="1"/>
</dbReference>
<dbReference type="PROSITE" id="PS00108">
    <property type="entry name" value="PROTEIN_KINASE_ST"/>
    <property type="match status" value="1"/>
</dbReference>
<comment type="caution">
    <text evidence="8">The sequence shown here is derived from an EMBL/GenBank/DDBJ whole genome shotgun (WGS) entry which is preliminary data.</text>
</comment>
<feature type="compositionally biased region" description="Basic and acidic residues" evidence="6">
    <location>
        <begin position="143"/>
        <end position="158"/>
    </location>
</feature>
<evidence type="ECO:0000313" key="9">
    <source>
        <dbReference type="Proteomes" id="UP000266841"/>
    </source>
</evidence>